<protein>
    <submittedName>
        <fullName evidence="1">Uncharacterized protein</fullName>
    </submittedName>
</protein>
<evidence type="ECO:0000313" key="2">
    <source>
        <dbReference type="Proteomes" id="UP000253816"/>
    </source>
</evidence>
<evidence type="ECO:0000313" key="1">
    <source>
        <dbReference type="EMBL" id="RDB31856.1"/>
    </source>
</evidence>
<gene>
    <name evidence="1" type="ORF">HAT2_00036</name>
</gene>
<proteinExistence type="predicted"/>
<name>A0A369KLG1_9BACT</name>
<reference evidence="1 2" key="1">
    <citation type="submission" date="2018-07" db="EMBL/GenBank/DDBJ databases">
        <title>Comparative genomics of the Candidatus Parilichlamydiaceae reveals evidence of convergent evolution and genome reduction in the phylum Chlamydiae.</title>
        <authorList>
            <person name="Taylor-Brown A."/>
            <person name="Polkinghorne A."/>
        </authorList>
    </citation>
    <scope>NUCLEOTIDE SEQUENCE [LARGE SCALE GENOMIC DNA]</scope>
    <source>
        <strain evidence="1 2">Hat2</strain>
    </source>
</reference>
<dbReference type="AlphaFoldDB" id="A0A369KLG1"/>
<organism evidence="1 2">
    <name type="scientific">Candidatus Similichlamydia laticola</name>
    <dbReference type="NCBI Taxonomy" id="2170265"/>
    <lineage>
        <taxon>Bacteria</taxon>
        <taxon>Pseudomonadati</taxon>
        <taxon>Chlamydiota</taxon>
        <taxon>Chlamydiia</taxon>
        <taxon>Parachlamydiales</taxon>
        <taxon>Candidatus Parilichlamydiaceae</taxon>
        <taxon>Candidatus Similichlamydia</taxon>
    </lineage>
</organism>
<keyword evidence="2" id="KW-1185">Reference proteome</keyword>
<comment type="caution">
    <text evidence="1">The sequence shown here is derived from an EMBL/GenBank/DDBJ whole genome shotgun (WGS) entry which is preliminary data.</text>
</comment>
<dbReference type="EMBL" id="QQBG01000004">
    <property type="protein sequence ID" value="RDB31856.1"/>
    <property type="molecule type" value="Genomic_DNA"/>
</dbReference>
<accession>A0A369KLG1</accession>
<dbReference type="Proteomes" id="UP000253816">
    <property type="component" value="Unassembled WGS sequence"/>
</dbReference>
<sequence>MCKSFEQIWIFNPFSWERKVVFSMDGGGTCIDPLELIC</sequence>